<keyword evidence="5" id="KW-1185">Reference proteome</keyword>
<keyword evidence="2" id="KW-0560">Oxidoreductase</keyword>
<sequence length="259" mass="27415">MAGSRSLDGRVALVTGGASGLGRATCVALAGAGAHVVVADIDAAGSERTAQLVGEAGGKADVVALDVTDDAGRRAVVAQLFEQHGDAFDVLVNVAGIDRPGYVTDIDLADYQRVQAVNCEGPLFLTSEFMKRVQHLPEGRTADVVHIVSLSAVTSGSGAIAYNGSKAGFLNATRCIQRELREKATRADDGTERPFPCRVQAVIPAAMDTPMMEQWGIPPHLMMPPSAVAEMVRYLITLHPSAFVPEMQIVPRLEPNFPR</sequence>
<dbReference type="CDD" id="cd05233">
    <property type="entry name" value="SDR_c"/>
    <property type="match status" value="1"/>
</dbReference>
<evidence type="ECO:0000313" key="4">
    <source>
        <dbReference type="EMBL" id="SEP04645.1"/>
    </source>
</evidence>
<dbReference type="Gene3D" id="3.40.50.720">
    <property type="entry name" value="NAD(P)-binding Rossmann-like Domain"/>
    <property type="match status" value="1"/>
</dbReference>
<feature type="domain" description="Ketoreductase" evidence="3">
    <location>
        <begin position="10"/>
        <end position="193"/>
    </location>
</feature>
<dbReference type="AlphaFoldDB" id="A0A1H8UN55"/>
<organism evidence="4 5">
    <name type="scientific">Trujillonella endophytica</name>
    <dbReference type="NCBI Taxonomy" id="673521"/>
    <lineage>
        <taxon>Bacteria</taxon>
        <taxon>Bacillati</taxon>
        <taxon>Actinomycetota</taxon>
        <taxon>Actinomycetes</taxon>
        <taxon>Geodermatophilales</taxon>
        <taxon>Geodermatophilaceae</taxon>
        <taxon>Trujillonella</taxon>
    </lineage>
</organism>
<dbReference type="InterPro" id="IPR036291">
    <property type="entry name" value="NAD(P)-bd_dom_sf"/>
</dbReference>
<dbReference type="OrthoDB" id="5176068at2"/>
<reference evidence="5" key="1">
    <citation type="submission" date="2016-10" db="EMBL/GenBank/DDBJ databases">
        <authorList>
            <person name="Varghese N."/>
            <person name="Submissions S."/>
        </authorList>
    </citation>
    <scope>NUCLEOTIDE SEQUENCE [LARGE SCALE GENOMIC DNA]</scope>
    <source>
        <strain evidence="5">DSM 45413</strain>
    </source>
</reference>
<dbReference type="GO" id="GO:0016491">
    <property type="term" value="F:oxidoreductase activity"/>
    <property type="evidence" value="ECO:0007669"/>
    <property type="project" value="UniProtKB-KW"/>
</dbReference>
<dbReference type="PANTHER" id="PTHR43669:SF8">
    <property type="entry name" value="SHORT-CHAIN TYPE DEHYDROGENASE_REDUCTASE-RELATED"/>
    <property type="match status" value="1"/>
</dbReference>
<dbReference type="EMBL" id="FOEE01000009">
    <property type="protein sequence ID" value="SEP04645.1"/>
    <property type="molecule type" value="Genomic_DNA"/>
</dbReference>
<dbReference type="InterPro" id="IPR002347">
    <property type="entry name" value="SDR_fam"/>
</dbReference>
<proteinExistence type="inferred from homology"/>
<accession>A0A1H8UN55</accession>
<dbReference type="Proteomes" id="UP000198960">
    <property type="component" value="Unassembled WGS sequence"/>
</dbReference>
<name>A0A1H8UN55_9ACTN</name>
<dbReference type="PRINTS" id="PR00081">
    <property type="entry name" value="GDHRDH"/>
</dbReference>
<dbReference type="RefSeq" id="WP_091944825.1">
    <property type="nucleotide sequence ID" value="NZ_FOEE01000009.1"/>
</dbReference>
<dbReference type="SUPFAM" id="SSF51735">
    <property type="entry name" value="NAD(P)-binding Rossmann-fold domains"/>
    <property type="match status" value="1"/>
</dbReference>
<dbReference type="STRING" id="673521.SAMN05660991_02962"/>
<comment type="similarity">
    <text evidence="1">Belongs to the short-chain dehydrogenases/reductases (SDR) family.</text>
</comment>
<dbReference type="InterPro" id="IPR057326">
    <property type="entry name" value="KR_dom"/>
</dbReference>
<evidence type="ECO:0000256" key="1">
    <source>
        <dbReference type="ARBA" id="ARBA00006484"/>
    </source>
</evidence>
<protein>
    <submittedName>
        <fullName evidence="4">NAD(P)-dependent dehydrogenase, short-chain alcohol dehydrogenase family</fullName>
    </submittedName>
</protein>
<evidence type="ECO:0000313" key="5">
    <source>
        <dbReference type="Proteomes" id="UP000198960"/>
    </source>
</evidence>
<gene>
    <name evidence="4" type="ORF">SAMN05660991_02962</name>
</gene>
<dbReference type="SMART" id="SM00822">
    <property type="entry name" value="PKS_KR"/>
    <property type="match status" value="1"/>
</dbReference>
<dbReference type="PANTHER" id="PTHR43669">
    <property type="entry name" value="5-KETO-D-GLUCONATE 5-REDUCTASE"/>
    <property type="match status" value="1"/>
</dbReference>
<dbReference type="Pfam" id="PF00106">
    <property type="entry name" value="adh_short"/>
    <property type="match status" value="1"/>
</dbReference>
<evidence type="ECO:0000259" key="3">
    <source>
        <dbReference type="SMART" id="SM00822"/>
    </source>
</evidence>
<evidence type="ECO:0000256" key="2">
    <source>
        <dbReference type="ARBA" id="ARBA00023002"/>
    </source>
</evidence>